<reference evidence="3" key="1">
    <citation type="journal article" date="2005" name="Nature">
        <title>Sequencing of Aspergillus nidulans and comparative analysis with A. fumigatus and A. oryzae.</title>
        <authorList>
            <person name="Galagan J.E."/>
            <person name="Calvo S.E."/>
            <person name="Cuomo C."/>
            <person name="Ma L.J."/>
            <person name="Wortman J.R."/>
            <person name="Batzoglou S."/>
            <person name="Lee S.I."/>
            <person name="Basturkmen M."/>
            <person name="Spevak C.C."/>
            <person name="Clutterbuck J."/>
            <person name="Kapitonov V."/>
            <person name="Jurka J."/>
            <person name="Scazzocchio C."/>
            <person name="Farman M."/>
            <person name="Butler J."/>
            <person name="Purcell S."/>
            <person name="Harris S."/>
            <person name="Braus G.H."/>
            <person name="Draht O."/>
            <person name="Busch S."/>
            <person name="D'Enfert C."/>
            <person name="Bouchier C."/>
            <person name="Goldman G.H."/>
            <person name="Bell-Pedersen D."/>
            <person name="Griffiths-Jones S."/>
            <person name="Doonan J.H."/>
            <person name="Yu J."/>
            <person name="Vienken K."/>
            <person name="Pain A."/>
            <person name="Freitag M."/>
            <person name="Selker E.U."/>
            <person name="Archer D.B."/>
            <person name="Penalva M.A."/>
            <person name="Oakley B.R."/>
            <person name="Momany M."/>
            <person name="Tanaka T."/>
            <person name="Kumagai T."/>
            <person name="Asai K."/>
            <person name="Machida M."/>
            <person name="Nierman W.C."/>
            <person name="Denning D.W."/>
            <person name="Caddick M."/>
            <person name="Hynes M."/>
            <person name="Paoletti M."/>
            <person name="Fischer R."/>
            <person name="Miller B."/>
            <person name="Dyer P."/>
            <person name="Sachs M.S."/>
            <person name="Osmani S.A."/>
            <person name="Birren B.W."/>
        </authorList>
    </citation>
    <scope>NUCLEOTIDE SEQUENCE [LARGE SCALE GENOMIC DNA]</scope>
    <source>
        <strain evidence="3">FGSC A4 / ATCC 38163 / CBS 112.46 / NRRL 194 / M139</strain>
    </source>
</reference>
<evidence type="ECO:0000313" key="3">
    <source>
        <dbReference type="Proteomes" id="UP000000560"/>
    </source>
</evidence>
<accession>Q5BA06</accession>
<organism evidence="2 3">
    <name type="scientific">Emericella nidulans (strain FGSC A4 / ATCC 38163 / CBS 112.46 / NRRL 194 / M139)</name>
    <name type="common">Aspergillus nidulans</name>
    <dbReference type="NCBI Taxonomy" id="227321"/>
    <lineage>
        <taxon>Eukaryota</taxon>
        <taxon>Fungi</taxon>
        <taxon>Dikarya</taxon>
        <taxon>Ascomycota</taxon>
        <taxon>Pezizomycotina</taxon>
        <taxon>Eurotiomycetes</taxon>
        <taxon>Eurotiomycetidae</taxon>
        <taxon>Eurotiales</taxon>
        <taxon>Aspergillaceae</taxon>
        <taxon>Aspergillus</taxon>
        <taxon>Aspergillus subgen. Nidulantes</taxon>
    </lineage>
</organism>
<dbReference type="KEGG" id="ani:ANIA_02624"/>
<protein>
    <submittedName>
        <fullName evidence="2">Uncharacterized protein</fullName>
    </submittedName>
</protein>
<dbReference type="Proteomes" id="UP000000560">
    <property type="component" value="Chromosome VI"/>
</dbReference>
<dbReference type="RefSeq" id="XP_660228.1">
    <property type="nucleotide sequence ID" value="XM_655136.1"/>
</dbReference>
<dbReference type="InParanoid" id="Q5BA06"/>
<feature type="signal peptide" evidence="1">
    <location>
        <begin position="1"/>
        <end position="19"/>
    </location>
</feature>
<name>Q5BA06_EMENI</name>
<evidence type="ECO:0000313" key="2">
    <source>
        <dbReference type="EMBL" id="CBF84344.1"/>
    </source>
</evidence>
<dbReference type="EMBL" id="BN001306">
    <property type="protein sequence ID" value="CBF84344.1"/>
    <property type="molecule type" value="Genomic_DNA"/>
</dbReference>
<feature type="chain" id="PRO_5030175789" evidence="1">
    <location>
        <begin position="20"/>
        <end position="156"/>
    </location>
</feature>
<dbReference type="HOGENOM" id="CLU_1686546_0_0_1"/>
<keyword evidence="1" id="KW-0732">Signal</keyword>
<accession>C8VHS5</accession>
<dbReference type="VEuPathDB" id="FungiDB:AN2624"/>
<dbReference type="OrthoDB" id="2428527at2759"/>
<keyword evidence="3" id="KW-1185">Reference proteome</keyword>
<evidence type="ECO:0000256" key="1">
    <source>
        <dbReference type="SAM" id="SignalP"/>
    </source>
</evidence>
<dbReference type="AlphaFoldDB" id="Q5BA06"/>
<sequence>MAESAFLLFLRLSAGFTSASLPAQYPSLFKKRIMSKKTIYSIWARMDIAGCATGICGHIIFNFAENIAPEAQWQGAYSYILLVVSLCGHDDLCSLHTRHFLCHHAYQTELLGAAVCIDISNALRNGNVFSRMQCSSFQRDTSRTSRSHEAKRVDAI</sequence>
<gene>
    <name evidence="2" type="ORF">ANIA_02624</name>
</gene>
<reference evidence="3" key="2">
    <citation type="journal article" date="2009" name="Fungal Genet. Biol.">
        <title>The 2008 update of the Aspergillus nidulans genome annotation: a community effort.</title>
        <authorList>
            <person name="Wortman J.R."/>
            <person name="Gilsenan J.M."/>
            <person name="Joardar V."/>
            <person name="Deegan J."/>
            <person name="Clutterbuck J."/>
            <person name="Andersen M.R."/>
            <person name="Archer D."/>
            <person name="Bencina M."/>
            <person name="Braus G."/>
            <person name="Coutinho P."/>
            <person name="von Dohren H."/>
            <person name="Doonan J."/>
            <person name="Driessen A.J."/>
            <person name="Durek P."/>
            <person name="Espeso E."/>
            <person name="Fekete E."/>
            <person name="Flipphi M."/>
            <person name="Estrada C.G."/>
            <person name="Geysens S."/>
            <person name="Goldman G."/>
            <person name="de Groot P.W."/>
            <person name="Hansen K."/>
            <person name="Harris S.D."/>
            <person name="Heinekamp T."/>
            <person name="Helmstaedt K."/>
            <person name="Henrissat B."/>
            <person name="Hofmann G."/>
            <person name="Homan T."/>
            <person name="Horio T."/>
            <person name="Horiuchi H."/>
            <person name="James S."/>
            <person name="Jones M."/>
            <person name="Karaffa L."/>
            <person name="Karanyi Z."/>
            <person name="Kato M."/>
            <person name="Keller N."/>
            <person name="Kelly D.E."/>
            <person name="Kiel J.A."/>
            <person name="Kim J.M."/>
            <person name="van der Klei I.J."/>
            <person name="Klis F.M."/>
            <person name="Kovalchuk A."/>
            <person name="Krasevec N."/>
            <person name="Kubicek C.P."/>
            <person name="Liu B."/>
            <person name="Maccabe A."/>
            <person name="Meyer V."/>
            <person name="Mirabito P."/>
            <person name="Miskei M."/>
            <person name="Mos M."/>
            <person name="Mullins J."/>
            <person name="Nelson D.R."/>
            <person name="Nielsen J."/>
            <person name="Oakley B.R."/>
            <person name="Osmani S.A."/>
            <person name="Pakula T."/>
            <person name="Paszewski A."/>
            <person name="Paulsen I."/>
            <person name="Pilsyk S."/>
            <person name="Pocsi I."/>
            <person name="Punt P.J."/>
            <person name="Ram A.F."/>
            <person name="Ren Q."/>
            <person name="Robellet X."/>
            <person name="Robson G."/>
            <person name="Seiboth B."/>
            <person name="van Solingen P."/>
            <person name="Specht T."/>
            <person name="Sun J."/>
            <person name="Taheri-Talesh N."/>
            <person name="Takeshita N."/>
            <person name="Ussery D."/>
            <person name="vanKuyk P.A."/>
            <person name="Visser H."/>
            <person name="van de Vondervoort P.J."/>
            <person name="de Vries R.P."/>
            <person name="Walton J."/>
            <person name="Xiang X."/>
            <person name="Xiong Y."/>
            <person name="Zeng A.P."/>
            <person name="Brandt B.W."/>
            <person name="Cornell M.J."/>
            <person name="van den Hondel C.A."/>
            <person name="Visser J."/>
            <person name="Oliver S.G."/>
            <person name="Turner G."/>
        </authorList>
    </citation>
    <scope>GENOME REANNOTATION</scope>
    <source>
        <strain evidence="3">FGSC A4 / ATCC 38163 / CBS 112.46 / NRRL 194 / M139</strain>
    </source>
</reference>
<dbReference type="GeneID" id="2874543"/>
<proteinExistence type="predicted"/>